<keyword evidence="9" id="KW-0418">Kinase</keyword>
<dbReference type="InterPro" id="IPR006203">
    <property type="entry name" value="GHMP_knse_ATP-bd_CS"/>
</dbReference>
<comment type="caution">
    <text evidence="14">The sequence shown here is derived from an EMBL/GenBank/DDBJ whole genome shotgun (WGS) entry which is preliminary data.</text>
</comment>
<dbReference type="GO" id="GO:0009088">
    <property type="term" value="P:threonine biosynthetic process"/>
    <property type="evidence" value="ECO:0007669"/>
    <property type="project" value="UniProtKB-KW"/>
</dbReference>
<comment type="similarity">
    <text evidence="2">Belongs to the GHMP kinase family. Homoserine kinase subfamily.</text>
</comment>
<keyword evidence="10" id="KW-0067">ATP-binding</keyword>
<comment type="catalytic activity">
    <reaction evidence="11">
        <text>L-homoserine + ATP = O-phospho-L-homoserine + ADP + H(+)</text>
        <dbReference type="Rhea" id="RHEA:13985"/>
        <dbReference type="ChEBI" id="CHEBI:15378"/>
        <dbReference type="ChEBI" id="CHEBI:30616"/>
        <dbReference type="ChEBI" id="CHEBI:57476"/>
        <dbReference type="ChEBI" id="CHEBI:57590"/>
        <dbReference type="ChEBI" id="CHEBI:456216"/>
        <dbReference type="EC" id="2.7.1.39"/>
    </reaction>
    <physiologicalReaction direction="left-to-right" evidence="11">
        <dbReference type="Rhea" id="RHEA:13986"/>
    </physiologicalReaction>
</comment>
<feature type="domain" description="GHMP kinase N-terminal" evidence="12">
    <location>
        <begin position="221"/>
        <end position="294"/>
    </location>
</feature>
<evidence type="ECO:0000259" key="13">
    <source>
        <dbReference type="Pfam" id="PF08544"/>
    </source>
</evidence>
<dbReference type="PROSITE" id="PS00627">
    <property type="entry name" value="GHMP_KINASES_ATP"/>
    <property type="match status" value="1"/>
</dbReference>
<dbReference type="InterPro" id="IPR020568">
    <property type="entry name" value="Ribosomal_Su5_D2-typ_SF"/>
</dbReference>
<dbReference type="PANTHER" id="PTHR20861:SF1">
    <property type="entry name" value="HOMOSERINE KINASE"/>
    <property type="match status" value="1"/>
</dbReference>
<dbReference type="Gene3D" id="3.30.70.890">
    <property type="entry name" value="GHMP kinase, C-terminal domain"/>
    <property type="match status" value="1"/>
</dbReference>
<evidence type="ECO:0000256" key="2">
    <source>
        <dbReference type="ARBA" id="ARBA00007370"/>
    </source>
</evidence>
<gene>
    <name evidence="14" type="ORF">R1flu_003426</name>
</gene>
<dbReference type="GO" id="GO:0004413">
    <property type="term" value="F:homoserine kinase activity"/>
    <property type="evidence" value="ECO:0007669"/>
    <property type="project" value="UniProtKB-EC"/>
</dbReference>
<dbReference type="HAMAP" id="MF_00384">
    <property type="entry name" value="Homoser_kinase"/>
    <property type="match status" value="1"/>
</dbReference>
<dbReference type="InterPro" id="IPR006204">
    <property type="entry name" value="GHMP_kinase_N_dom"/>
</dbReference>
<dbReference type="NCBIfam" id="NF002288">
    <property type="entry name" value="PRK01212.1-4"/>
    <property type="match status" value="1"/>
</dbReference>
<keyword evidence="8" id="KW-0547">Nucleotide-binding</keyword>
<dbReference type="Pfam" id="PF00288">
    <property type="entry name" value="GHMP_kinases_N"/>
    <property type="match status" value="1"/>
</dbReference>
<evidence type="ECO:0000256" key="4">
    <source>
        <dbReference type="ARBA" id="ARBA00017858"/>
    </source>
</evidence>
<dbReference type="SUPFAM" id="SSF55060">
    <property type="entry name" value="GHMP Kinase, C-terminal domain"/>
    <property type="match status" value="1"/>
</dbReference>
<evidence type="ECO:0000256" key="1">
    <source>
        <dbReference type="ARBA" id="ARBA00005015"/>
    </source>
</evidence>
<organism evidence="14 15">
    <name type="scientific">Riccia fluitans</name>
    <dbReference type="NCBI Taxonomy" id="41844"/>
    <lineage>
        <taxon>Eukaryota</taxon>
        <taxon>Viridiplantae</taxon>
        <taxon>Streptophyta</taxon>
        <taxon>Embryophyta</taxon>
        <taxon>Marchantiophyta</taxon>
        <taxon>Marchantiopsida</taxon>
        <taxon>Marchantiidae</taxon>
        <taxon>Marchantiales</taxon>
        <taxon>Ricciaceae</taxon>
        <taxon>Riccia</taxon>
    </lineage>
</organism>
<evidence type="ECO:0000256" key="6">
    <source>
        <dbReference type="ARBA" id="ARBA00022679"/>
    </source>
</evidence>
<dbReference type="PANTHER" id="PTHR20861">
    <property type="entry name" value="HOMOSERINE/4-DIPHOSPHOCYTIDYL-2-C-METHYL-D-ERYTHRITOL KINASE"/>
    <property type="match status" value="1"/>
</dbReference>
<comment type="pathway">
    <text evidence="1">Amino-acid biosynthesis; L-threonine biosynthesis; L-threonine from L-aspartate: step 4/5.</text>
</comment>
<evidence type="ECO:0000256" key="5">
    <source>
        <dbReference type="ARBA" id="ARBA00022605"/>
    </source>
</evidence>
<keyword evidence="6" id="KW-0808">Transferase</keyword>
<evidence type="ECO:0000256" key="11">
    <source>
        <dbReference type="ARBA" id="ARBA00049913"/>
    </source>
</evidence>
<dbReference type="InterPro" id="IPR036554">
    <property type="entry name" value="GHMP_kinase_C_sf"/>
</dbReference>
<evidence type="ECO:0000256" key="3">
    <source>
        <dbReference type="ARBA" id="ARBA00012078"/>
    </source>
</evidence>
<dbReference type="InterPro" id="IPR013750">
    <property type="entry name" value="GHMP_kinase_C_dom"/>
</dbReference>
<evidence type="ECO:0000313" key="15">
    <source>
        <dbReference type="Proteomes" id="UP001605036"/>
    </source>
</evidence>
<dbReference type="EMBL" id="JBHFFA010000006">
    <property type="protein sequence ID" value="KAL2623221.1"/>
    <property type="molecule type" value="Genomic_DNA"/>
</dbReference>
<evidence type="ECO:0000256" key="9">
    <source>
        <dbReference type="ARBA" id="ARBA00022777"/>
    </source>
</evidence>
<evidence type="ECO:0000256" key="10">
    <source>
        <dbReference type="ARBA" id="ARBA00022840"/>
    </source>
</evidence>
<protein>
    <recommendedName>
        <fullName evidence="4">Homoserine kinase</fullName>
        <ecNumber evidence="3">2.7.1.39</ecNumber>
    </recommendedName>
</protein>
<dbReference type="Pfam" id="PF08544">
    <property type="entry name" value="GHMP_kinases_C"/>
    <property type="match status" value="1"/>
</dbReference>
<dbReference type="AlphaFoldDB" id="A0ABD1Y9C3"/>
<dbReference type="EC" id="2.7.1.39" evidence="3"/>
<reference evidence="14 15" key="1">
    <citation type="submission" date="2024-09" db="EMBL/GenBank/DDBJ databases">
        <title>Chromosome-scale assembly of Riccia fluitans.</title>
        <authorList>
            <person name="Paukszto L."/>
            <person name="Sawicki J."/>
            <person name="Karawczyk K."/>
            <person name="Piernik-Szablinska J."/>
            <person name="Szczecinska M."/>
            <person name="Mazdziarz M."/>
        </authorList>
    </citation>
    <scope>NUCLEOTIDE SEQUENCE [LARGE SCALE GENOMIC DNA]</scope>
    <source>
        <strain evidence="14">Rf_01</strain>
        <tissue evidence="14">Aerial parts of the thallus</tissue>
    </source>
</reference>
<keyword evidence="7" id="KW-0791">Threonine biosynthesis</keyword>
<dbReference type="GO" id="GO:0005524">
    <property type="term" value="F:ATP binding"/>
    <property type="evidence" value="ECO:0007669"/>
    <property type="project" value="UniProtKB-KW"/>
</dbReference>
<keyword evidence="5" id="KW-0028">Amino-acid biosynthesis</keyword>
<dbReference type="Proteomes" id="UP001605036">
    <property type="component" value="Unassembled WGS sequence"/>
</dbReference>
<name>A0ABD1Y9C3_9MARC</name>
<dbReference type="NCBIfam" id="TIGR00191">
    <property type="entry name" value="thrB"/>
    <property type="match status" value="1"/>
</dbReference>
<sequence>MNNINLRRPSLLDLMDKAYASVEKRIEFHRSSSLNLTASCSGQLHPNQSFGKPTSVSVPSKIWQRNVLFQHFRPESSRPRRVLIAGTSSARPLLLNKKIAQITELQSIVSELRTSRVKCQAVTTATPIPPLVQLTIAEPKPVLKFVKAFAPATVANLGPGYDFLGCAVEGMGDYVTAEVDENVEPGKVAIASITGDGSRLSLVPEKNCAGIAGQATMTLLGVQNVGVTLNLHKGLPLGSGLGSSAASAAAAAVAVNALFGSPLTKAQLVQAGLESEATVSGYHADNVAPSLMGGFVLVRSYDPLHLIPLEFPEGKQLYFVLVIPEFEAPTKEMRAVLSPEISMKAHVENCSQAAALVSAILRGDAKLLGSALGSDTIVEPKRGPLIPGMLAVKLVSGRHGAFGCTISGAGPTTVAITDNEEEGHRIGARMVEEFLADGKLRAAAHVQKLDREGARVVESLKV</sequence>
<accession>A0ABD1Y9C3</accession>
<dbReference type="PRINTS" id="PR00958">
    <property type="entry name" value="HOMSERKINASE"/>
</dbReference>
<evidence type="ECO:0000256" key="7">
    <source>
        <dbReference type="ARBA" id="ARBA00022697"/>
    </source>
</evidence>
<dbReference type="InterPro" id="IPR000870">
    <property type="entry name" value="Homoserine_kinase"/>
</dbReference>
<dbReference type="Gene3D" id="3.30.230.10">
    <property type="match status" value="1"/>
</dbReference>
<proteinExistence type="inferred from homology"/>
<evidence type="ECO:0000256" key="8">
    <source>
        <dbReference type="ARBA" id="ARBA00022741"/>
    </source>
</evidence>
<feature type="domain" description="GHMP kinase C-terminal" evidence="13">
    <location>
        <begin position="357"/>
        <end position="433"/>
    </location>
</feature>
<dbReference type="InterPro" id="IPR014721">
    <property type="entry name" value="Ribsml_uS5_D2-typ_fold_subgr"/>
</dbReference>
<keyword evidence="15" id="KW-1185">Reference proteome</keyword>
<evidence type="ECO:0000259" key="12">
    <source>
        <dbReference type="Pfam" id="PF00288"/>
    </source>
</evidence>
<dbReference type="SUPFAM" id="SSF54211">
    <property type="entry name" value="Ribosomal protein S5 domain 2-like"/>
    <property type="match status" value="1"/>
</dbReference>
<evidence type="ECO:0000313" key="14">
    <source>
        <dbReference type="EMBL" id="KAL2623221.1"/>
    </source>
</evidence>